<gene>
    <name evidence="2" type="ORF">MWN33_00665</name>
</gene>
<evidence type="ECO:0000256" key="1">
    <source>
        <dbReference type="SAM" id="MobiDB-lite"/>
    </source>
</evidence>
<reference evidence="3" key="2">
    <citation type="submission" date="2023-07" db="EMBL/GenBank/DDBJ databases">
        <title>Ancylobacter moscoviensis sp. nov., facultatively methylotrophic bacteria from activated sludge and the reclassification of Starkeya novella (Starkey 1934) Kelly et al. 2000 as Ancylobacter novellus comb. nov., Starkeya koreensis Im et al. 2006 as Ancylobacter koreensis comb.nov., Angulomicrobium tetraedrale Vasil'eva et al. 1986 as Ancylobacter tetraedralis comb. nov., Angulomicrobium amanitiforme Fritz et al. 2004 as Ancylobacter amanitiformis comb. nov. and Methylorhabdus multivorans Doronina et al. 1996 as Ancylobacter multivorans comb. nov. and emended description of the genus Ancylobacter.</title>
        <authorList>
            <person name="Doronina N."/>
            <person name="Chemodurova A."/>
            <person name="Grouzdev D."/>
            <person name="Koziaeva V."/>
            <person name="Shi W."/>
            <person name="Wu L."/>
            <person name="Kaparullina E."/>
        </authorList>
    </citation>
    <scope>NUCLEOTIDE SEQUENCE [LARGE SCALE GENOMIC DNA]</scope>
    <source>
        <strain evidence="3">Jip08</strain>
    </source>
</reference>
<dbReference type="EMBL" id="JALKCG010000001">
    <property type="protein sequence ID" value="MCK0206542.1"/>
    <property type="molecule type" value="Genomic_DNA"/>
</dbReference>
<name>A0ABT0DGY1_9HYPH</name>
<evidence type="ECO:0000313" key="3">
    <source>
        <dbReference type="Proteomes" id="UP001202867"/>
    </source>
</evidence>
<feature type="compositionally biased region" description="Polar residues" evidence="1">
    <location>
        <begin position="53"/>
        <end position="62"/>
    </location>
</feature>
<proteinExistence type="predicted"/>
<dbReference type="Proteomes" id="UP001202867">
    <property type="component" value="Unassembled WGS sequence"/>
</dbReference>
<evidence type="ECO:0000313" key="2">
    <source>
        <dbReference type="EMBL" id="MCK0206542.1"/>
    </source>
</evidence>
<keyword evidence="3" id="KW-1185">Reference proteome</keyword>
<organism evidence="2 3">
    <name type="scientific">Ancylobacter koreensis</name>
    <dbReference type="NCBI Taxonomy" id="266121"/>
    <lineage>
        <taxon>Bacteria</taxon>
        <taxon>Pseudomonadati</taxon>
        <taxon>Pseudomonadota</taxon>
        <taxon>Alphaproteobacteria</taxon>
        <taxon>Hyphomicrobiales</taxon>
        <taxon>Xanthobacteraceae</taxon>
        <taxon>Ancylobacter</taxon>
    </lineage>
</organism>
<feature type="region of interest" description="Disordered" evidence="1">
    <location>
        <begin position="38"/>
        <end position="62"/>
    </location>
</feature>
<accession>A0ABT0DGY1</accession>
<protein>
    <submittedName>
        <fullName evidence="2">Uncharacterized protein</fullName>
    </submittedName>
</protein>
<sequence length="62" mass="6640">MGDAFGREAGRETEGDAARGEVERFMNAFLVADQGGIGAESRECRGSVENRPVLTQKQTPPS</sequence>
<reference evidence="2 3" key="1">
    <citation type="submission" date="2022-04" db="EMBL/GenBank/DDBJ databases">
        <authorList>
            <person name="Grouzdev D.S."/>
            <person name="Pantiukh K.S."/>
            <person name="Krutkina M.S."/>
        </authorList>
    </citation>
    <scope>NUCLEOTIDE SEQUENCE [LARGE SCALE GENOMIC DNA]</scope>
    <source>
        <strain evidence="2 3">Jip08</strain>
    </source>
</reference>
<comment type="caution">
    <text evidence="2">The sequence shown here is derived from an EMBL/GenBank/DDBJ whole genome shotgun (WGS) entry which is preliminary data.</text>
</comment>
<dbReference type="RefSeq" id="WP_247198155.1">
    <property type="nucleotide sequence ID" value="NZ_JALKCG010000001.1"/>
</dbReference>